<keyword evidence="3" id="KW-0132">Cell division</keyword>
<dbReference type="InterPro" id="IPR036138">
    <property type="entry name" value="PBP_dimer_sf"/>
</dbReference>
<evidence type="ECO:0000259" key="2">
    <source>
        <dbReference type="Pfam" id="PF03717"/>
    </source>
</evidence>
<dbReference type="Gene3D" id="3.90.1310.10">
    <property type="entry name" value="Penicillin-binding protein 2a (Domain 2)"/>
    <property type="match status" value="1"/>
</dbReference>
<dbReference type="GO" id="GO:0051301">
    <property type="term" value="P:cell division"/>
    <property type="evidence" value="ECO:0007669"/>
    <property type="project" value="UniProtKB-KW"/>
</dbReference>
<dbReference type="GO" id="GO:0071555">
    <property type="term" value="P:cell wall organization"/>
    <property type="evidence" value="ECO:0007669"/>
    <property type="project" value="TreeGrafter"/>
</dbReference>
<proteinExistence type="predicted"/>
<dbReference type="Proteomes" id="UP000305511">
    <property type="component" value="Unassembled WGS sequence"/>
</dbReference>
<protein>
    <submittedName>
        <fullName evidence="3">Cell division protein FtsI</fullName>
    </submittedName>
</protein>
<dbReference type="Pfam" id="PF03717">
    <property type="entry name" value="PBP_dimer"/>
    <property type="match status" value="1"/>
</dbReference>
<evidence type="ECO:0000256" key="1">
    <source>
        <dbReference type="ARBA" id="ARBA00004162"/>
    </source>
</evidence>
<dbReference type="PANTHER" id="PTHR30627">
    <property type="entry name" value="PEPTIDOGLYCAN D,D-TRANSPEPTIDASE"/>
    <property type="match status" value="1"/>
</dbReference>
<evidence type="ECO:0000313" key="3">
    <source>
        <dbReference type="EMBL" id="TKK90002.1"/>
    </source>
</evidence>
<dbReference type="InterPro" id="IPR005311">
    <property type="entry name" value="PBP_dimer"/>
</dbReference>
<feature type="non-terminal residue" evidence="3">
    <location>
        <position position="180"/>
    </location>
</feature>
<keyword evidence="3" id="KW-0131">Cell cycle</keyword>
<gene>
    <name evidence="3" type="ORF">EY666_03845</name>
</gene>
<comment type="caution">
    <text evidence="3">The sequence shown here is derived from an EMBL/GenBank/DDBJ whole genome shotgun (WGS) entry which is preliminary data.</text>
</comment>
<feature type="domain" description="Penicillin-binding protein dimerisation" evidence="2">
    <location>
        <begin position="72"/>
        <end position="177"/>
    </location>
</feature>
<sequence length="180" mass="20411">MSKRHKFKQFMKKKNLNPMNNRKKVGIILFATSIGLFFLFAFRTTYIVATGKVAGVSLKEKTASLYEGSQVVKAKRGSILDRYGNPIAEDATSYSLYVVLSKKYTGQNNEKLYAEKKDFDDIAEILAKYTKLDKKTALKYLNNGIHEDGSTQYQVEFGTGGQNITLETRQKIEADLKKKK</sequence>
<dbReference type="GO" id="GO:0005886">
    <property type="term" value="C:plasma membrane"/>
    <property type="evidence" value="ECO:0007669"/>
    <property type="project" value="UniProtKB-SubCell"/>
</dbReference>
<dbReference type="PANTHER" id="PTHR30627:SF26">
    <property type="entry name" value="PENICILLIN-BINDING PROTEIN 2B"/>
    <property type="match status" value="1"/>
</dbReference>
<dbReference type="SUPFAM" id="SSF56519">
    <property type="entry name" value="Penicillin binding protein dimerisation domain"/>
    <property type="match status" value="1"/>
</dbReference>
<evidence type="ECO:0000313" key="4">
    <source>
        <dbReference type="Proteomes" id="UP000305511"/>
    </source>
</evidence>
<dbReference type="EMBL" id="SIYF01000078">
    <property type="protein sequence ID" value="TKK90002.1"/>
    <property type="molecule type" value="Genomic_DNA"/>
</dbReference>
<name>A0A4U3MMT7_ENTFL</name>
<dbReference type="Gene3D" id="3.30.70.2110">
    <property type="match status" value="1"/>
</dbReference>
<dbReference type="AlphaFoldDB" id="A0A4U3MMT7"/>
<dbReference type="InterPro" id="IPR050515">
    <property type="entry name" value="Beta-lactam/transpept"/>
</dbReference>
<comment type="subcellular location">
    <subcellularLocation>
        <location evidence="1">Cell membrane</location>
        <topology evidence="1">Single-pass membrane protein</topology>
    </subcellularLocation>
</comment>
<organism evidence="3 4">
    <name type="scientific">Enterococcus faecalis</name>
    <name type="common">Streptococcus faecalis</name>
    <dbReference type="NCBI Taxonomy" id="1351"/>
    <lineage>
        <taxon>Bacteria</taxon>
        <taxon>Bacillati</taxon>
        <taxon>Bacillota</taxon>
        <taxon>Bacilli</taxon>
        <taxon>Lactobacillales</taxon>
        <taxon>Enterococcaceae</taxon>
        <taxon>Enterococcus</taxon>
    </lineage>
</organism>
<reference evidence="3 4" key="1">
    <citation type="submission" date="2019-02" db="EMBL/GenBank/DDBJ databases">
        <title>Bacteria dissemination in different level of health care in South Africa: the effectiveness of infections prevention and control.</title>
        <authorList>
            <person name="Shobo C."/>
            <person name="Amoako D.G."/>
            <person name="Allam M."/>
            <person name="Ismail A."/>
            <person name="Bester L.A."/>
            <person name="Essack S.Y."/>
        </authorList>
    </citation>
    <scope>NUCLEOTIDE SEQUENCE [LARGE SCALE GENOMIC DNA]</scope>
    <source>
        <strain evidence="3 4">2SIL2</strain>
    </source>
</reference>
<dbReference type="GO" id="GO:0008658">
    <property type="term" value="F:penicillin binding"/>
    <property type="evidence" value="ECO:0007669"/>
    <property type="project" value="InterPro"/>
</dbReference>
<accession>A0A4U3MMT7</accession>